<keyword evidence="6 8" id="KW-1133">Transmembrane helix</keyword>
<dbReference type="Pfam" id="PF03023">
    <property type="entry name" value="MurJ"/>
    <property type="match status" value="1"/>
</dbReference>
<feature type="transmembrane region" description="Helical" evidence="8">
    <location>
        <begin position="300"/>
        <end position="328"/>
    </location>
</feature>
<dbReference type="InterPro" id="IPR004268">
    <property type="entry name" value="MurJ"/>
</dbReference>
<keyword evidence="5" id="KW-0573">Peptidoglycan synthesis</keyword>
<keyword evidence="7 8" id="KW-0472">Membrane</keyword>
<name>A0AA89I0Q5_9LACO</name>
<evidence type="ECO:0000256" key="7">
    <source>
        <dbReference type="ARBA" id="ARBA00023136"/>
    </source>
</evidence>
<dbReference type="PANTHER" id="PTHR47019:SF1">
    <property type="entry name" value="LIPID II FLIPPASE MURJ"/>
    <property type="match status" value="1"/>
</dbReference>
<feature type="transmembrane region" description="Helical" evidence="8">
    <location>
        <begin position="43"/>
        <end position="68"/>
    </location>
</feature>
<evidence type="ECO:0000256" key="3">
    <source>
        <dbReference type="ARBA" id="ARBA00022692"/>
    </source>
</evidence>
<feature type="transmembrane region" description="Helical" evidence="8">
    <location>
        <begin position="80"/>
        <end position="103"/>
    </location>
</feature>
<feature type="transmembrane region" description="Helical" evidence="8">
    <location>
        <begin position="228"/>
        <end position="250"/>
    </location>
</feature>
<dbReference type="InterPro" id="IPR051050">
    <property type="entry name" value="Lipid_II_flippase_MurJ/MviN"/>
</dbReference>
<keyword evidence="2" id="KW-1003">Cell membrane</keyword>
<comment type="caution">
    <text evidence="9">The sequence shown here is derived from an EMBL/GenBank/DDBJ whole genome shotgun (WGS) entry which is preliminary data.</text>
</comment>
<dbReference type="EMBL" id="AYZB01000058">
    <property type="protein sequence ID" value="KRM21198.1"/>
    <property type="molecule type" value="Genomic_DNA"/>
</dbReference>
<feature type="transmembrane region" description="Helical" evidence="8">
    <location>
        <begin position="397"/>
        <end position="420"/>
    </location>
</feature>
<dbReference type="GO" id="GO:0005886">
    <property type="term" value="C:plasma membrane"/>
    <property type="evidence" value="ECO:0007669"/>
    <property type="project" value="UniProtKB-SubCell"/>
</dbReference>
<feature type="transmembrane region" description="Helical" evidence="8">
    <location>
        <begin position="463"/>
        <end position="484"/>
    </location>
</feature>
<dbReference type="GO" id="GO:0009252">
    <property type="term" value="P:peptidoglycan biosynthetic process"/>
    <property type="evidence" value="ECO:0007669"/>
    <property type="project" value="UniProtKB-KW"/>
</dbReference>
<protein>
    <submittedName>
        <fullName evidence="9">Uncharacterized protein</fullName>
    </submittedName>
</protein>
<evidence type="ECO:0000256" key="6">
    <source>
        <dbReference type="ARBA" id="ARBA00022989"/>
    </source>
</evidence>
<organism evidence="9 10">
    <name type="scientific">Latilactobacillus graminis DSM 20719</name>
    <dbReference type="NCBI Taxonomy" id="1423752"/>
    <lineage>
        <taxon>Bacteria</taxon>
        <taxon>Bacillati</taxon>
        <taxon>Bacillota</taxon>
        <taxon>Bacilli</taxon>
        <taxon>Lactobacillales</taxon>
        <taxon>Lactobacillaceae</taxon>
        <taxon>Latilactobacillus</taxon>
    </lineage>
</organism>
<feature type="transmembrane region" description="Helical" evidence="8">
    <location>
        <begin position="340"/>
        <end position="361"/>
    </location>
</feature>
<feature type="transmembrane region" description="Helical" evidence="8">
    <location>
        <begin position="432"/>
        <end position="451"/>
    </location>
</feature>
<keyword evidence="3 8" id="KW-0812">Transmembrane</keyword>
<gene>
    <name evidence="9" type="ORF">FC90_GL001735</name>
</gene>
<dbReference type="PANTHER" id="PTHR47019">
    <property type="entry name" value="LIPID II FLIPPASE MURJ"/>
    <property type="match status" value="1"/>
</dbReference>
<feature type="transmembrane region" description="Helical" evidence="8">
    <location>
        <begin position="373"/>
        <end position="391"/>
    </location>
</feature>
<evidence type="ECO:0000256" key="4">
    <source>
        <dbReference type="ARBA" id="ARBA00022960"/>
    </source>
</evidence>
<sequence>MKGNLVKIFGIVTVLTLLNQTLTLVRASIMATQFGVSNQMDAFNMANTLMVCLINVLGASVATVFVPFLTQMQDNAEDRLIFNSYISVMSTVVGVILSGYLIVGNLYFKFSSSQSLFATMMFSISLVLALGQYVRLLTSIETAIFQTENRFGVIKVGAILATVSSLIALELAHHYLTIRLAAAMITLSYWIEWGYLSTRKKAAKFHFKWHFAIHHRGVKELLNLTGPVVLNSFIYQISLLIPTVIIRFFGTGFVSINSYANQILNIMQTLILTNILTMLYPELARTMQNDRQAGQEKLIFFIILTNTIVIPITFGAIVVGPLLIQILFQRGNFTASATNAVWQFLCFGSLSLPLVVIREFIYRAFYSLQDTKTPVKNSLLTISLQMIYVIAGAKVFGIVAVMSAPLVAAGFSVSLGLWQIKRVLPQMDAHKLMIKHSLISFLNGGIMMIVVKKCTGWLTLPPLLRLISLVIIGALLYGGLTLSCQGRYFWQYFREGKVE</sequence>
<feature type="transmembrane region" description="Helical" evidence="8">
    <location>
        <begin position="150"/>
        <end position="169"/>
    </location>
</feature>
<keyword evidence="4" id="KW-0133">Cell shape</keyword>
<dbReference type="RefSeq" id="WP_057908777.1">
    <property type="nucleotide sequence ID" value="NZ_AYZB01000058.1"/>
</dbReference>
<dbReference type="GO" id="GO:0008360">
    <property type="term" value="P:regulation of cell shape"/>
    <property type="evidence" value="ECO:0007669"/>
    <property type="project" value="UniProtKB-KW"/>
</dbReference>
<feature type="transmembrane region" description="Helical" evidence="8">
    <location>
        <begin position="115"/>
        <end position="138"/>
    </location>
</feature>
<comment type="subcellular location">
    <subcellularLocation>
        <location evidence="1">Cell membrane</location>
        <topology evidence="1">Multi-pass membrane protein</topology>
    </subcellularLocation>
</comment>
<feature type="transmembrane region" description="Helical" evidence="8">
    <location>
        <begin position="175"/>
        <end position="196"/>
    </location>
</feature>
<evidence type="ECO:0000256" key="2">
    <source>
        <dbReference type="ARBA" id="ARBA00022475"/>
    </source>
</evidence>
<evidence type="ECO:0000256" key="8">
    <source>
        <dbReference type="SAM" id="Phobius"/>
    </source>
</evidence>
<dbReference type="Proteomes" id="UP000050823">
    <property type="component" value="Unassembled WGS sequence"/>
</dbReference>
<accession>A0AA89I0Q5</accession>
<evidence type="ECO:0000313" key="9">
    <source>
        <dbReference type="EMBL" id="KRM21198.1"/>
    </source>
</evidence>
<evidence type="ECO:0000313" key="10">
    <source>
        <dbReference type="Proteomes" id="UP000050823"/>
    </source>
</evidence>
<proteinExistence type="predicted"/>
<dbReference type="GO" id="GO:0034204">
    <property type="term" value="P:lipid translocation"/>
    <property type="evidence" value="ECO:0007669"/>
    <property type="project" value="TreeGrafter"/>
</dbReference>
<dbReference type="GO" id="GO:0015648">
    <property type="term" value="F:lipid-linked peptidoglycan transporter activity"/>
    <property type="evidence" value="ECO:0007669"/>
    <property type="project" value="TreeGrafter"/>
</dbReference>
<evidence type="ECO:0000256" key="5">
    <source>
        <dbReference type="ARBA" id="ARBA00022984"/>
    </source>
</evidence>
<reference evidence="9 10" key="1">
    <citation type="journal article" date="2015" name="Genome Announc.">
        <title>Expanding the biotechnology potential of lactobacilli through comparative genomics of 213 strains and associated genera.</title>
        <authorList>
            <person name="Sun Z."/>
            <person name="Harris H.M."/>
            <person name="McCann A."/>
            <person name="Guo C."/>
            <person name="Argimon S."/>
            <person name="Zhang W."/>
            <person name="Yang X."/>
            <person name="Jeffery I.B."/>
            <person name="Cooney J.C."/>
            <person name="Kagawa T.F."/>
            <person name="Liu W."/>
            <person name="Song Y."/>
            <person name="Salvetti E."/>
            <person name="Wrobel A."/>
            <person name="Rasinkangas P."/>
            <person name="Parkhill J."/>
            <person name="Rea M.C."/>
            <person name="O'Sullivan O."/>
            <person name="Ritari J."/>
            <person name="Douillard F.P."/>
            <person name="Paul Ross R."/>
            <person name="Yang R."/>
            <person name="Briner A.E."/>
            <person name="Felis G.E."/>
            <person name="de Vos W.M."/>
            <person name="Barrangou R."/>
            <person name="Klaenhammer T.R."/>
            <person name="Caufield P.W."/>
            <person name="Cui Y."/>
            <person name="Zhang H."/>
            <person name="O'Toole P.W."/>
        </authorList>
    </citation>
    <scope>NUCLEOTIDE SEQUENCE [LARGE SCALE GENOMIC DNA]</scope>
    <source>
        <strain evidence="9 10">DSM 20719</strain>
    </source>
</reference>
<evidence type="ECO:0000256" key="1">
    <source>
        <dbReference type="ARBA" id="ARBA00004651"/>
    </source>
</evidence>
<feature type="transmembrane region" description="Helical" evidence="8">
    <location>
        <begin position="262"/>
        <end position="280"/>
    </location>
</feature>
<dbReference type="AlphaFoldDB" id="A0AA89I0Q5"/>